<dbReference type="InterPro" id="IPR011059">
    <property type="entry name" value="Metal-dep_hydrolase_composite"/>
</dbReference>
<evidence type="ECO:0000256" key="3">
    <source>
        <dbReference type="ARBA" id="ARBA00022723"/>
    </source>
</evidence>
<sequence>MPTLLIQNGTILDPSQNLERKGDLLLRDGKVEAVGDVGAVNADRVIDATGLYVTPGLIDIHVHFREPGDEEEETIASGSAASVAGGFTTVCCMPNTKPALDNEAQIEFVFRESKKANLANVYPIGAITKGREGKELAEIGTMHERGAIAFSDDGVGVADASVMRKALQYCKMFDALIMQHCEEPSLSGGAMHAGLVSMTLGLPGIPAEAEQLMIGRDLLLDRTIGCRYHVQHISTAGSVELIRRAKRDKQHYVTAEVAPHHLLLTDEDCRTYDTNYKMNPPLRTAEDVAACIRGVVDGTINILATDHAPHLAEEKELEFTRAPFGIIGIECALPLYIKALIEPGHIGWLKMVDMMSTGHARIVRLPNKGTLKVGADADVTLIDPNLKWKIDAEQFVSKSRNCPFHGWDVTGRAVATIVAGDVKWELKR</sequence>
<feature type="binding site" evidence="6">
    <location>
        <position position="95"/>
    </location>
    <ligand>
        <name>substrate</name>
    </ligand>
</feature>
<dbReference type="InterPro" id="IPR024403">
    <property type="entry name" value="DHOase_cat"/>
</dbReference>
<dbReference type="InterPro" id="IPR004722">
    <property type="entry name" value="DHOase"/>
</dbReference>
<feature type="binding site" evidence="6">
    <location>
        <begin position="63"/>
        <end position="65"/>
    </location>
    <ligand>
        <name>substrate</name>
    </ligand>
</feature>
<keyword evidence="5 6" id="KW-0665">Pyrimidine biosynthesis</keyword>
<evidence type="ECO:0000256" key="6">
    <source>
        <dbReference type="HAMAP-Rule" id="MF_00220"/>
    </source>
</evidence>
<comment type="function">
    <text evidence="1 6">Catalyzes the reversible cyclization of carbamoyl aspartate to dihydroorotate.</text>
</comment>
<proteinExistence type="inferred from homology"/>
<dbReference type="GO" id="GO:0004151">
    <property type="term" value="F:dihydroorotase activity"/>
    <property type="evidence" value="ECO:0007669"/>
    <property type="project" value="UniProtKB-UniRule"/>
</dbReference>
<evidence type="ECO:0000313" key="8">
    <source>
        <dbReference type="EMBL" id="QOV89362.1"/>
    </source>
</evidence>
<keyword evidence="6" id="KW-0862">Zinc</keyword>
<feature type="binding site" evidence="6">
    <location>
        <position position="232"/>
    </location>
    <ligand>
        <name>Zn(2+)</name>
        <dbReference type="ChEBI" id="CHEBI:29105"/>
        <label>2</label>
    </ligand>
</feature>
<feature type="active site" evidence="6">
    <location>
        <position position="306"/>
    </location>
</feature>
<dbReference type="GO" id="GO:0004038">
    <property type="term" value="F:allantoinase activity"/>
    <property type="evidence" value="ECO:0007669"/>
    <property type="project" value="TreeGrafter"/>
</dbReference>
<reference evidence="8 9" key="1">
    <citation type="submission" date="2020-10" db="EMBL/GenBank/DDBJ databases">
        <title>Wide distribution of Phycisphaera-like planctomycetes from WD2101 soil group in peatlands and genome analysis of the first cultivated representative.</title>
        <authorList>
            <person name="Dedysh S.N."/>
            <person name="Beletsky A.V."/>
            <person name="Ivanova A."/>
            <person name="Kulichevskaya I.S."/>
            <person name="Suzina N.E."/>
            <person name="Philippov D.A."/>
            <person name="Rakitin A.L."/>
            <person name="Mardanov A.V."/>
            <person name="Ravin N.V."/>
        </authorList>
    </citation>
    <scope>NUCLEOTIDE SEQUENCE [LARGE SCALE GENOMIC DNA]</scope>
    <source>
        <strain evidence="8 9">M1803</strain>
    </source>
</reference>
<feature type="binding site" evidence="6">
    <location>
        <position position="153"/>
    </location>
    <ligand>
        <name>Zn(2+)</name>
        <dbReference type="ChEBI" id="CHEBI:29105"/>
        <label>1</label>
    </ligand>
</feature>
<organism evidence="8 9">
    <name type="scientific">Humisphaera borealis</name>
    <dbReference type="NCBI Taxonomy" id="2807512"/>
    <lineage>
        <taxon>Bacteria</taxon>
        <taxon>Pseudomonadati</taxon>
        <taxon>Planctomycetota</taxon>
        <taxon>Phycisphaerae</taxon>
        <taxon>Tepidisphaerales</taxon>
        <taxon>Tepidisphaeraceae</taxon>
        <taxon>Humisphaera</taxon>
    </lineage>
</organism>
<keyword evidence="4 6" id="KW-0378">Hydrolase</keyword>
<dbReference type="Proteomes" id="UP000593765">
    <property type="component" value="Chromosome"/>
</dbReference>
<dbReference type="PROSITE" id="PS00482">
    <property type="entry name" value="DIHYDROOROTASE_1"/>
    <property type="match status" value="1"/>
</dbReference>
<evidence type="ECO:0000256" key="4">
    <source>
        <dbReference type="ARBA" id="ARBA00022801"/>
    </source>
</evidence>
<dbReference type="SUPFAM" id="SSF51338">
    <property type="entry name" value="Composite domain of metallo-dependent hydrolases"/>
    <property type="match status" value="1"/>
</dbReference>
<dbReference type="Gene3D" id="2.30.40.10">
    <property type="entry name" value="Urease, subunit C, domain 1"/>
    <property type="match status" value="1"/>
</dbReference>
<gene>
    <name evidence="6" type="primary">pyrC</name>
    <name evidence="8" type="ORF">IPV69_24685</name>
</gene>
<evidence type="ECO:0000256" key="1">
    <source>
        <dbReference type="ARBA" id="ARBA00002368"/>
    </source>
</evidence>
<accession>A0A7M2WVW7</accession>
<dbReference type="InterPro" id="IPR050138">
    <property type="entry name" value="DHOase/Allantoinase_Hydrolase"/>
</dbReference>
<dbReference type="KEGG" id="hbs:IPV69_24685"/>
<dbReference type="GO" id="GO:0005737">
    <property type="term" value="C:cytoplasm"/>
    <property type="evidence" value="ECO:0007669"/>
    <property type="project" value="TreeGrafter"/>
</dbReference>
<keyword evidence="3 6" id="KW-0479">Metal-binding</keyword>
<feature type="binding site" evidence="6">
    <location>
        <position position="63"/>
    </location>
    <ligand>
        <name>Zn(2+)</name>
        <dbReference type="ChEBI" id="CHEBI:29105"/>
        <label>1</label>
    </ligand>
</feature>
<dbReference type="GO" id="GO:0008270">
    <property type="term" value="F:zinc ion binding"/>
    <property type="evidence" value="ECO:0007669"/>
    <property type="project" value="UniProtKB-UniRule"/>
</dbReference>
<dbReference type="CDD" id="cd01317">
    <property type="entry name" value="DHOase_IIa"/>
    <property type="match status" value="1"/>
</dbReference>
<comment type="catalytic activity">
    <reaction evidence="6">
        <text>(S)-dihydroorotate + H2O = N-carbamoyl-L-aspartate + H(+)</text>
        <dbReference type="Rhea" id="RHEA:24296"/>
        <dbReference type="ChEBI" id="CHEBI:15377"/>
        <dbReference type="ChEBI" id="CHEBI:15378"/>
        <dbReference type="ChEBI" id="CHEBI:30864"/>
        <dbReference type="ChEBI" id="CHEBI:32814"/>
        <dbReference type="EC" id="3.5.2.3"/>
    </reaction>
</comment>
<dbReference type="SUPFAM" id="SSF51556">
    <property type="entry name" value="Metallo-dependent hydrolases"/>
    <property type="match status" value="1"/>
</dbReference>
<dbReference type="Pfam" id="PF12890">
    <property type="entry name" value="DHOase"/>
    <property type="match status" value="1"/>
</dbReference>
<dbReference type="AlphaFoldDB" id="A0A7M2WVW7"/>
<dbReference type="EC" id="3.5.2.3" evidence="6"/>
<comment type="pathway">
    <text evidence="6">Pyrimidine metabolism; UMP biosynthesis via de novo pathway; (S)-dihydroorotate from bicarbonate: step 3/3.</text>
</comment>
<feature type="binding site" evidence="6">
    <location>
        <position position="153"/>
    </location>
    <ligand>
        <name>Zn(2+)</name>
        <dbReference type="ChEBI" id="CHEBI:29105"/>
        <label>2</label>
    </ligand>
</feature>
<comment type="similarity">
    <text evidence="2 6">Belongs to the metallo-dependent hydrolases superfamily. DHOase family. Class I DHOase subfamily.</text>
</comment>
<protein>
    <recommendedName>
        <fullName evidence="6">Dihydroorotase</fullName>
        <shortName evidence="6">DHOase</shortName>
        <ecNumber evidence="6">3.5.2.3</ecNumber>
    </recommendedName>
</protein>
<dbReference type="HAMAP" id="MF_00220_B">
    <property type="entry name" value="PyrC_classI_B"/>
    <property type="match status" value="1"/>
</dbReference>
<dbReference type="PANTHER" id="PTHR43668">
    <property type="entry name" value="ALLANTOINASE"/>
    <property type="match status" value="1"/>
</dbReference>
<dbReference type="GO" id="GO:0006145">
    <property type="term" value="P:purine nucleobase catabolic process"/>
    <property type="evidence" value="ECO:0007669"/>
    <property type="project" value="TreeGrafter"/>
</dbReference>
<dbReference type="NCBIfam" id="TIGR00857">
    <property type="entry name" value="pyrC_multi"/>
    <property type="match status" value="1"/>
</dbReference>
<feature type="binding site" evidence="6">
    <location>
        <position position="310"/>
    </location>
    <ligand>
        <name>substrate</name>
    </ligand>
</feature>
<dbReference type="RefSeq" id="WP_206292397.1">
    <property type="nucleotide sequence ID" value="NZ_CP063458.1"/>
</dbReference>
<name>A0A7M2WVW7_9BACT</name>
<dbReference type="InterPro" id="IPR002195">
    <property type="entry name" value="Dihydroorotase_CS"/>
</dbReference>
<dbReference type="Gene3D" id="3.20.20.140">
    <property type="entry name" value="Metal-dependent hydrolases"/>
    <property type="match status" value="1"/>
</dbReference>
<comment type="cofactor">
    <cofactor evidence="6">
        <name>Zn(2+)</name>
        <dbReference type="ChEBI" id="CHEBI:29105"/>
    </cofactor>
    <text evidence="6">Binds 2 Zn(2+) ions per subunit.</text>
</comment>
<feature type="binding site" evidence="6">
    <location>
        <position position="180"/>
    </location>
    <ligand>
        <name>Zn(2+)</name>
        <dbReference type="ChEBI" id="CHEBI:29105"/>
        <label>2</label>
    </ligand>
</feature>
<feature type="binding site" evidence="6">
    <location>
        <position position="306"/>
    </location>
    <ligand>
        <name>Zn(2+)</name>
        <dbReference type="ChEBI" id="CHEBI:29105"/>
        <label>1</label>
    </ligand>
</feature>
<dbReference type="PROSITE" id="PS00483">
    <property type="entry name" value="DIHYDROOROTASE_2"/>
    <property type="match status" value="1"/>
</dbReference>
<dbReference type="UniPathway" id="UPA00070">
    <property type="reaction ID" value="UER00117"/>
</dbReference>
<feature type="domain" description="Dihydroorotase catalytic" evidence="7">
    <location>
        <begin position="53"/>
        <end position="236"/>
    </location>
</feature>
<evidence type="ECO:0000256" key="2">
    <source>
        <dbReference type="ARBA" id="ARBA00010286"/>
    </source>
</evidence>
<evidence type="ECO:0000259" key="7">
    <source>
        <dbReference type="Pfam" id="PF12890"/>
    </source>
</evidence>
<feature type="binding site" evidence="6">
    <location>
        <position position="61"/>
    </location>
    <ligand>
        <name>Zn(2+)</name>
        <dbReference type="ChEBI" id="CHEBI:29105"/>
        <label>1</label>
    </ligand>
</feature>
<feature type="binding site" evidence="6">
    <location>
        <position position="279"/>
    </location>
    <ligand>
        <name>substrate</name>
    </ligand>
</feature>
<evidence type="ECO:0000313" key="9">
    <source>
        <dbReference type="Proteomes" id="UP000593765"/>
    </source>
</evidence>
<feature type="binding site" evidence="6">
    <location>
        <begin position="324"/>
        <end position="325"/>
    </location>
    <ligand>
        <name>substrate</name>
    </ligand>
</feature>
<keyword evidence="9" id="KW-1185">Reference proteome</keyword>
<evidence type="ECO:0000256" key="5">
    <source>
        <dbReference type="ARBA" id="ARBA00022975"/>
    </source>
</evidence>
<dbReference type="PANTHER" id="PTHR43668:SF2">
    <property type="entry name" value="ALLANTOINASE"/>
    <property type="match status" value="1"/>
</dbReference>
<dbReference type="InterPro" id="IPR032466">
    <property type="entry name" value="Metal_Hydrolase"/>
</dbReference>
<dbReference type="EMBL" id="CP063458">
    <property type="protein sequence ID" value="QOV89362.1"/>
    <property type="molecule type" value="Genomic_DNA"/>
</dbReference>
<dbReference type="GO" id="GO:0044205">
    <property type="term" value="P:'de novo' UMP biosynthetic process"/>
    <property type="evidence" value="ECO:0007669"/>
    <property type="project" value="UniProtKB-UniRule"/>
</dbReference>